<name>X1GII4_9ZZZZ</name>
<comment type="caution">
    <text evidence="1">The sequence shown here is derived from an EMBL/GenBank/DDBJ whole genome shotgun (WGS) entry which is preliminary data.</text>
</comment>
<accession>X1GII4</accession>
<protein>
    <recommendedName>
        <fullName evidence="2">DUF123 domain-containing protein</fullName>
    </recommendedName>
</protein>
<dbReference type="EMBL" id="BARU01018477">
    <property type="protein sequence ID" value="GAH56962.1"/>
    <property type="molecule type" value="Genomic_DNA"/>
</dbReference>
<gene>
    <name evidence="1" type="ORF">S03H2_30542</name>
</gene>
<dbReference type="AlphaFoldDB" id="X1GII4"/>
<feature type="non-terminal residue" evidence="1">
    <location>
        <position position="1"/>
    </location>
</feature>
<dbReference type="InterPro" id="IPR002837">
    <property type="entry name" value="DUF123"/>
</dbReference>
<evidence type="ECO:0008006" key="2">
    <source>
        <dbReference type="Google" id="ProtNLM"/>
    </source>
</evidence>
<dbReference type="Pfam" id="PF01986">
    <property type="entry name" value="DUF123"/>
    <property type="match status" value="1"/>
</dbReference>
<evidence type="ECO:0000313" key="1">
    <source>
        <dbReference type="EMBL" id="GAH56962.1"/>
    </source>
</evidence>
<sequence>YLLKSKKTKIVQIWIIDKKMECQTAEVFCQDPTTEIIKKGYGSSDCKCLTHLFFIKDEKKTEKILREIGFSIFCSSLNFLKRKSFYQLFIEYF</sequence>
<proteinExistence type="predicted"/>
<organism evidence="1">
    <name type="scientific">marine sediment metagenome</name>
    <dbReference type="NCBI Taxonomy" id="412755"/>
    <lineage>
        <taxon>unclassified sequences</taxon>
        <taxon>metagenomes</taxon>
        <taxon>ecological metagenomes</taxon>
    </lineage>
</organism>
<reference evidence="1" key="1">
    <citation type="journal article" date="2014" name="Front. Microbiol.">
        <title>High frequency of phylogenetically diverse reductive dehalogenase-homologous genes in deep subseafloor sedimentary metagenomes.</title>
        <authorList>
            <person name="Kawai M."/>
            <person name="Futagami T."/>
            <person name="Toyoda A."/>
            <person name="Takaki Y."/>
            <person name="Nishi S."/>
            <person name="Hori S."/>
            <person name="Arai W."/>
            <person name="Tsubouchi T."/>
            <person name="Morono Y."/>
            <person name="Uchiyama I."/>
            <person name="Ito T."/>
            <person name="Fujiyama A."/>
            <person name="Inagaki F."/>
            <person name="Takami H."/>
        </authorList>
    </citation>
    <scope>NUCLEOTIDE SEQUENCE</scope>
    <source>
        <strain evidence="1">Expedition CK06-06</strain>
    </source>
</reference>